<sequence>MVRWDLRHHTPCKTLTTWLWPYICRRQTILLPPYFGLCMHGTRQDIDHVALANMSVDVRSYGFQSGHWSLTGLDIASSPYSHGTGFNFLYRICKWNLNALR</sequence>
<reference evidence="1" key="1">
    <citation type="journal article" date="2019" name="bioRxiv">
        <title>The Genome of the Zebra Mussel, Dreissena polymorpha: A Resource for Invasive Species Research.</title>
        <authorList>
            <person name="McCartney M.A."/>
            <person name="Auch B."/>
            <person name="Kono T."/>
            <person name="Mallez S."/>
            <person name="Zhang Y."/>
            <person name="Obille A."/>
            <person name="Becker A."/>
            <person name="Abrahante J.E."/>
            <person name="Garbe J."/>
            <person name="Badalamenti J.P."/>
            <person name="Herman A."/>
            <person name="Mangelson H."/>
            <person name="Liachko I."/>
            <person name="Sullivan S."/>
            <person name="Sone E.D."/>
            <person name="Koren S."/>
            <person name="Silverstein K.A.T."/>
            <person name="Beckman K.B."/>
            <person name="Gohl D.M."/>
        </authorList>
    </citation>
    <scope>NUCLEOTIDE SEQUENCE</scope>
    <source>
        <strain evidence="1">Duluth1</strain>
        <tissue evidence="1">Whole animal</tissue>
    </source>
</reference>
<dbReference type="Proteomes" id="UP000828390">
    <property type="component" value="Unassembled WGS sequence"/>
</dbReference>
<evidence type="ECO:0000313" key="2">
    <source>
        <dbReference type="Proteomes" id="UP000828390"/>
    </source>
</evidence>
<protein>
    <submittedName>
        <fullName evidence="1">Uncharacterized protein</fullName>
    </submittedName>
</protein>
<dbReference type="EMBL" id="JAIWYP010000005">
    <property type="protein sequence ID" value="KAH3821988.1"/>
    <property type="molecule type" value="Genomic_DNA"/>
</dbReference>
<name>A0A9D4JVH6_DREPO</name>
<organism evidence="1 2">
    <name type="scientific">Dreissena polymorpha</name>
    <name type="common">Zebra mussel</name>
    <name type="synonym">Mytilus polymorpha</name>
    <dbReference type="NCBI Taxonomy" id="45954"/>
    <lineage>
        <taxon>Eukaryota</taxon>
        <taxon>Metazoa</taxon>
        <taxon>Spiralia</taxon>
        <taxon>Lophotrochozoa</taxon>
        <taxon>Mollusca</taxon>
        <taxon>Bivalvia</taxon>
        <taxon>Autobranchia</taxon>
        <taxon>Heteroconchia</taxon>
        <taxon>Euheterodonta</taxon>
        <taxon>Imparidentia</taxon>
        <taxon>Neoheterodontei</taxon>
        <taxon>Myida</taxon>
        <taxon>Dreissenoidea</taxon>
        <taxon>Dreissenidae</taxon>
        <taxon>Dreissena</taxon>
    </lineage>
</organism>
<accession>A0A9D4JVH6</accession>
<proteinExistence type="predicted"/>
<evidence type="ECO:0000313" key="1">
    <source>
        <dbReference type="EMBL" id="KAH3821988.1"/>
    </source>
</evidence>
<gene>
    <name evidence="1" type="ORF">DPMN_123757</name>
</gene>
<keyword evidence="2" id="KW-1185">Reference proteome</keyword>
<comment type="caution">
    <text evidence="1">The sequence shown here is derived from an EMBL/GenBank/DDBJ whole genome shotgun (WGS) entry which is preliminary data.</text>
</comment>
<reference evidence="1" key="2">
    <citation type="submission" date="2020-11" db="EMBL/GenBank/DDBJ databases">
        <authorList>
            <person name="McCartney M.A."/>
            <person name="Auch B."/>
            <person name="Kono T."/>
            <person name="Mallez S."/>
            <person name="Becker A."/>
            <person name="Gohl D.M."/>
            <person name="Silverstein K.A.T."/>
            <person name="Koren S."/>
            <person name="Bechman K.B."/>
            <person name="Herman A."/>
            <person name="Abrahante J.E."/>
            <person name="Garbe J."/>
        </authorList>
    </citation>
    <scope>NUCLEOTIDE SEQUENCE</scope>
    <source>
        <strain evidence="1">Duluth1</strain>
        <tissue evidence="1">Whole animal</tissue>
    </source>
</reference>
<dbReference type="AlphaFoldDB" id="A0A9D4JVH6"/>